<feature type="region of interest" description="Disordered" evidence="1">
    <location>
        <begin position="1"/>
        <end position="38"/>
    </location>
</feature>
<evidence type="ECO:0000313" key="3">
    <source>
        <dbReference type="Proteomes" id="UP001608902"/>
    </source>
</evidence>
<accession>A0ABD6EZR5</accession>
<feature type="compositionally biased region" description="Pro residues" evidence="1">
    <location>
        <begin position="107"/>
        <end position="119"/>
    </location>
</feature>
<reference evidence="2 3" key="1">
    <citation type="submission" date="2024-08" db="EMBL/GenBank/DDBJ databases">
        <title>Gnathostoma spinigerum genome.</title>
        <authorList>
            <person name="Gonzalez-Bertolin B."/>
            <person name="Monzon S."/>
            <person name="Zaballos A."/>
            <person name="Jimenez P."/>
            <person name="Dekumyoy P."/>
            <person name="Varona S."/>
            <person name="Cuesta I."/>
            <person name="Sumanam S."/>
            <person name="Adisakwattana P."/>
            <person name="Gasser R.B."/>
            <person name="Hernandez-Gonzalez A."/>
            <person name="Young N.D."/>
            <person name="Perteguer M.J."/>
        </authorList>
    </citation>
    <scope>NUCLEOTIDE SEQUENCE [LARGE SCALE GENOMIC DNA]</scope>
    <source>
        <strain evidence="2">AL3</strain>
        <tissue evidence="2">Liver</tissue>
    </source>
</reference>
<name>A0ABD6EZR5_9BILA</name>
<keyword evidence="3" id="KW-1185">Reference proteome</keyword>
<protein>
    <submittedName>
        <fullName evidence="2">Uncharacterized protein</fullName>
    </submittedName>
</protein>
<feature type="compositionally biased region" description="Pro residues" evidence="1">
    <location>
        <begin position="25"/>
        <end position="34"/>
    </location>
</feature>
<sequence length="138" mass="15413">MTSTLDLPPMTGSANDATRGKRSPYMPPPPPPPAEDMSRQYCRYTATKSDDVCDRCCKIAARGEDTAEDQVKGLLVVFNPYDLWHLAFGNGFRMKRETFVGDREQYGPPPPPPPTPPSDPSADRFVQCMCCAPKDFYY</sequence>
<comment type="caution">
    <text evidence="2">The sequence shown here is derived from an EMBL/GenBank/DDBJ whole genome shotgun (WGS) entry which is preliminary data.</text>
</comment>
<dbReference type="Proteomes" id="UP001608902">
    <property type="component" value="Unassembled WGS sequence"/>
</dbReference>
<dbReference type="EMBL" id="JBGFUD010009809">
    <property type="protein sequence ID" value="MFH4982663.1"/>
    <property type="molecule type" value="Genomic_DNA"/>
</dbReference>
<gene>
    <name evidence="2" type="ORF">AB6A40_009372</name>
</gene>
<dbReference type="AlphaFoldDB" id="A0ABD6EZR5"/>
<evidence type="ECO:0000256" key="1">
    <source>
        <dbReference type="SAM" id="MobiDB-lite"/>
    </source>
</evidence>
<proteinExistence type="predicted"/>
<feature type="region of interest" description="Disordered" evidence="1">
    <location>
        <begin position="99"/>
        <end position="121"/>
    </location>
</feature>
<organism evidence="2 3">
    <name type="scientific">Gnathostoma spinigerum</name>
    <dbReference type="NCBI Taxonomy" id="75299"/>
    <lineage>
        <taxon>Eukaryota</taxon>
        <taxon>Metazoa</taxon>
        <taxon>Ecdysozoa</taxon>
        <taxon>Nematoda</taxon>
        <taxon>Chromadorea</taxon>
        <taxon>Rhabditida</taxon>
        <taxon>Spirurina</taxon>
        <taxon>Gnathostomatomorpha</taxon>
        <taxon>Gnathostomatoidea</taxon>
        <taxon>Gnathostomatidae</taxon>
        <taxon>Gnathostoma</taxon>
    </lineage>
</organism>
<evidence type="ECO:0000313" key="2">
    <source>
        <dbReference type="EMBL" id="MFH4982663.1"/>
    </source>
</evidence>